<evidence type="ECO:0000313" key="4">
    <source>
        <dbReference type="Proteomes" id="UP000617743"/>
    </source>
</evidence>
<keyword evidence="1" id="KW-0732">Signal</keyword>
<dbReference type="Pfam" id="PF00144">
    <property type="entry name" value="Beta-lactamase"/>
    <property type="match status" value="1"/>
</dbReference>
<dbReference type="PANTHER" id="PTHR46825">
    <property type="entry name" value="D-ALANYL-D-ALANINE-CARBOXYPEPTIDASE/ENDOPEPTIDASE AMPH"/>
    <property type="match status" value="1"/>
</dbReference>
<dbReference type="Gene3D" id="3.40.710.10">
    <property type="entry name" value="DD-peptidase/beta-lactamase superfamily"/>
    <property type="match status" value="1"/>
</dbReference>
<dbReference type="SUPFAM" id="SSF56601">
    <property type="entry name" value="beta-lactamase/transpeptidase-like"/>
    <property type="match status" value="1"/>
</dbReference>
<keyword evidence="3" id="KW-0378">Hydrolase</keyword>
<dbReference type="InterPro" id="IPR012338">
    <property type="entry name" value="Beta-lactam/transpept-like"/>
</dbReference>
<organism evidence="3 4">
    <name type="scientific">Streptomyces lomondensis</name>
    <dbReference type="NCBI Taxonomy" id="68229"/>
    <lineage>
        <taxon>Bacteria</taxon>
        <taxon>Bacillati</taxon>
        <taxon>Actinomycetota</taxon>
        <taxon>Actinomycetes</taxon>
        <taxon>Kitasatosporales</taxon>
        <taxon>Streptomycetaceae</taxon>
        <taxon>Streptomyces</taxon>
    </lineage>
</organism>
<accession>A0ABQ2WVA7</accession>
<comment type="caution">
    <text evidence="3">The sequence shown here is derived from an EMBL/GenBank/DDBJ whole genome shotgun (WGS) entry which is preliminary data.</text>
</comment>
<gene>
    <name evidence="3" type="ORF">GCM10010383_06280</name>
</gene>
<dbReference type="PANTHER" id="PTHR46825:SF7">
    <property type="entry name" value="D-ALANYL-D-ALANINE CARBOXYPEPTIDASE"/>
    <property type="match status" value="1"/>
</dbReference>
<evidence type="ECO:0000259" key="2">
    <source>
        <dbReference type="Pfam" id="PF00144"/>
    </source>
</evidence>
<dbReference type="InterPro" id="IPR050491">
    <property type="entry name" value="AmpC-like"/>
</dbReference>
<dbReference type="InterPro" id="IPR001466">
    <property type="entry name" value="Beta-lactam-related"/>
</dbReference>
<dbReference type="EMBL" id="BMWC01000001">
    <property type="protein sequence ID" value="GGW81131.1"/>
    <property type="molecule type" value="Genomic_DNA"/>
</dbReference>
<sequence>MNPSRRLAAVAFASLAVSLALNTPSAGTTPAPLTPERLRHEAATARDTAQAVSLHIRVRDGRHVVEAGAGEAVLGTGRPVPHSPHFRAASVTKSFVAATVLQLAAERRLSLHDTVEYWLPGRVRGHGNDGSRITVRHLLQHTSGLYDPDSTELTGKTAPDFERRRFDRIYPEHLIDAALRHPPDFPPADPDDPEPRWSYSNTGYHLLGAVIEKVTGRPWAEEVHERVVRRLGLHGTRVPGDDDPDLPEPHAHTYHRFAGSDGYTDTTIRNMAWAGPAGSLVSTPRDLDRFFTTLLTGGLLPPRELAAMRTTVPGNEEHQRFTPGIRYGLGLQEQPLPCGGSRWGHHGDLEGTFVRTGFTADGTRSVVITVNGRTTDETQLLRIEKALQGLIDRMLCRR</sequence>
<dbReference type="GO" id="GO:0016787">
    <property type="term" value="F:hydrolase activity"/>
    <property type="evidence" value="ECO:0007669"/>
    <property type="project" value="UniProtKB-KW"/>
</dbReference>
<evidence type="ECO:0000313" key="3">
    <source>
        <dbReference type="EMBL" id="GGW81131.1"/>
    </source>
</evidence>
<keyword evidence="4" id="KW-1185">Reference proteome</keyword>
<feature type="chain" id="PRO_5045276302" evidence="1">
    <location>
        <begin position="23"/>
        <end position="398"/>
    </location>
</feature>
<feature type="signal peptide" evidence="1">
    <location>
        <begin position="1"/>
        <end position="22"/>
    </location>
</feature>
<proteinExistence type="predicted"/>
<dbReference type="Proteomes" id="UP000617743">
    <property type="component" value="Unassembled WGS sequence"/>
</dbReference>
<name>A0ABQ2WVA7_9ACTN</name>
<reference evidence="4" key="1">
    <citation type="journal article" date="2019" name="Int. J. Syst. Evol. Microbiol.">
        <title>The Global Catalogue of Microorganisms (GCM) 10K type strain sequencing project: providing services to taxonomists for standard genome sequencing and annotation.</title>
        <authorList>
            <consortium name="The Broad Institute Genomics Platform"/>
            <consortium name="The Broad Institute Genome Sequencing Center for Infectious Disease"/>
            <person name="Wu L."/>
            <person name="Ma J."/>
        </authorList>
    </citation>
    <scope>NUCLEOTIDE SEQUENCE [LARGE SCALE GENOMIC DNA]</scope>
    <source>
        <strain evidence="4">JCM 4866</strain>
    </source>
</reference>
<evidence type="ECO:0000256" key="1">
    <source>
        <dbReference type="SAM" id="SignalP"/>
    </source>
</evidence>
<protein>
    <submittedName>
        <fullName evidence="3">Serine hydrolase</fullName>
    </submittedName>
</protein>
<dbReference type="RefSeq" id="WP_190048523.1">
    <property type="nucleotide sequence ID" value="NZ_BMWC01000001.1"/>
</dbReference>
<feature type="domain" description="Beta-lactamase-related" evidence="2">
    <location>
        <begin position="58"/>
        <end position="378"/>
    </location>
</feature>